<reference evidence="5" key="1">
    <citation type="journal article" date="2019" name="Int. J. Syst. Evol. Microbiol.">
        <title>The Global Catalogue of Microorganisms (GCM) 10K type strain sequencing project: providing services to taxonomists for standard genome sequencing and annotation.</title>
        <authorList>
            <consortium name="The Broad Institute Genomics Platform"/>
            <consortium name="The Broad Institute Genome Sequencing Center for Infectious Disease"/>
            <person name="Wu L."/>
            <person name="Ma J."/>
        </authorList>
    </citation>
    <scope>NUCLEOTIDE SEQUENCE [LARGE SCALE GENOMIC DNA]</scope>
    <source>
        <strain evidence="5">JCM 6921</strain>
    </source>
</reference>
<dbReference type="PROSITE" id="PS50966">
    <property type="entry name" value="ZF_SWIM"/>
    <property type="match status" value="1"/>
</dbReference>
<evidence type="ECO:0000313" key="5">
    <source>
        <dbReference type="Proteomes" id="UP001500058"/>
    </source>
</evidence>
<dbReference type="Proteomes" id="UP001500058">
    <property type="component" value="Unassembled WGS sequence"/>
</dbReference>
<sequence length="594" mass="64656">MNGRTPPGRTGRNRGRRTVTRGFGPGPENTAGFTEDDLRALAGDRSFRRGRTYLRAVEDLAADGDRITATVYGNDAYRVTLLPAPGGLDGRCDCPYGQEGFFCKHCVAVGLRILALDEGPDGETGGVIDRLRAETADRTRILEDWLESLDRARLLDLIREQLAADPEFARRMELRAAVERADREGAHTVRHRVLRLLDTRPFEQYGVVDHRDAGAYAAQVAEAAHAVRSLARGPLAREAVSLAQEAVEALGEAAERIDDSGAGLARAADALAAAHLEACRSARPAPGDLAAWLASRLLGDTGHLPELDPADYRDVLGGTGWAALLRHVHRARRGSPPGREGRHVLERLLRAGGGVDVLIGEMAADPEPDGSTHLRIAEELDAAGRPGEALAWAERGLAERGTDEGTGEPVPAFPPLVEYLVRRHREAGRHEDVLRVVRGHFRALGTLGAYRRLREAARAAGRWAEERPAALDRLDGTPVLVEALLDDGDADAAHDAASRLPAPLPLRVRVADAVRERRPADALAVYRRAVDRLRSRTGNAEYERMTEILLSARACHRALGTEDEFTAYLAELRTGQKRKRNLMRMLDEAGLTAP</sequence>
<proteinExistence type="predicted"/>
<keyword evidence="5" id="KW-1185">Reference proteome</keyword>
<dbReference type="Pfam" id="PF04434">
    <property type="entry name" value="SWIM"/>
    <property type="match status" value="1"/>
</dbReference>
<feature type="region of interest" description="Disordered" evidence="2">
    <location>
        <begin position="1"/>
        <end position="32"/>
    </location>
</feature>
<accession>A0ABP5VHK6</accession>
<protein>
    <submittedName>
        <fullName evidence="4">SWIM zinc finger family protein</fullName>
    </submittedName>
</protein>
<keyword evidence="1" id="KW-0862">Zinc</keyword>
<organism evidence="4 5">
    <name type="scientific">Streptomyces glaucosporus</name>
    <dbReference type="NCBI Taxonomy" id="284044"/>
    <lineage>
        <taxon>Bacteria</taxon>
        <taxon>Bacillati</taxon>
        <taxon>Actinomycetota</taxon>
        <taxon>Actinomycetes</taxon>
        <taxon>Kitasatosporales</taxon>
        <taxon>Streptomycetaceae</taxon>
        <taxon>Streptomyces</taxon>
    </lineage>
</organism>
<evidence type="ECO:0000256" key="1">
    <source>
        <dbReference type="PROSITE-ProRule" id="PRU00325"/>
    </source>
</evidence>
<dbReference type="EMBL" id="BAAATJ010000012">
    <property type="protein sequence ID" value="GAA2400424.1"/>
    <property type="molecule type" value="Genomic_DNA"/>
</dbReference>
<comment type="caution">
    <text evidence="4">The sequence shown here is derived from an EMBL/GenBank/DDBJ whole genome shotgun (WGS) entry which is preliminary data.</text>
</comment>
<evidence type="ECO:0000313" key="4">
    <source>
        <dbReference type="EMBL" id="GAA2400424.1"/>
    </source>
</evidence>
<evidence type="ECO:0000256" key="2">
    <source>
        <dbReference type="SAM" id="MobiDB-lite"/>
    </source>
</evidence>
<gene>
    <name evidence="4" type="ORF">GCM10010420_28880</name>
</gene>
<name>A0ABP5VHK6_9ACTN</name>
<feature type="compositionally biased region" description="Low complexity" evidence="2">
    <location>
        <begin position="1"/>
        <end position="10"/>
    </location>
</feature>
<dbReference type="InterPro" id="IPR007527">
    <property type="entry name" value="Znf_SWIM"/>
</dbReference>
<keyword evidence="1" id="KW-0863">Zinc-finger</keyword>
<evidence type="ECO:0000259" key="3">
    <source>
        <dbReference type="PROSITE" id="PS50966"/>
    </source>
</evidence>
<keyword evidence="1" id="KW-0479">Metal-binding</keyword>
<feature type="domain" description="SWIM-type" evidence="3">
    <location>
        <begin position="77"/>
        <end position="114"/>
    </location>
</feature>